<organism evidence="4 5">
    <name type="scientific">Glomerella acutata</name>
    <name type="common">Colletotrichum acutatum</name>
    <dbReference type="NCBI Taxonomy" id="27357"/>
    <lineage>
        <taxon>Eukaryota</taxon>
        <taxon>Fungi</taxon>
        <taxon>Dikarya</taxon>
        <taxon>Ascomycota</taxon>
        <taxon>Pezizomycotina</taxon>
        <taxon>Sordariomycetes</taxon>
        <taxon>Hypocreomycetidae</taxon>
        <taxon>Glomerellales</taxon>
        <taxon>Glomerellaceae</taxon>
        <taxon>Colletotrichum</taxon>
        <taxon>Colletotrichum acutatum species complex</taxon>
    </lineage>
</organism>
<dbReference type="PROSITE" id="PS50157">
    <property type="entry name" value="ZINC_FINGER_C2H2_2"/>
    <property type="match status" value="1"/>
</dbReference>
<accession>A0AAD8XDY4</accession>
<comment type="caution">
    <text evidence="4">The sequence shown here is derived from an EMBL/GenBank/DDBJ whole genome shotgun (WGS) entry which is preliminary data.</text>
</comment>
<keyword evidence="1" id="KW-0479">Metal-binding</keyword>
<gene>
    <name evidence="4" type="ORF">BDZ83DRAFT_563004</name>
</gene>
<name>A0AAD8XDY4_GLOAC</name>
<dbReference type="InterPro" id="IPR013087">
    <property type="entry name" value="Znf_C2H2_type"/>
</dbReference>
<feature type="region of interest" description="Disordered" evidence="2">
    <location>
        <begin position="53"/>
        <end position="80"/>
    </location>
</feature>
<dbReference type="AlphaFoldDB" id="A0AAD8XDY4"/>
<keyword evidence="1" id="KW-0863">Zinc-finger</keyword>
<dbReference type="GO" id="GO:0008270">
    <property type="term" value="F:zinc ion binding"/>
    <property type="evidence" value="ECO:0007669"/>
    <property type="project" value="UniProtKB-KW"/>
</dbReference>
<dbReference type="EMBL" id="JAHMHS010000055">
    <property type="protein sequence ID" value="KAK1724229.1"/>
    <property type="molecule type" value="Genomic_DNA"/>
</dbReference>
<dbReference type="SUPFAM" id="SSF57667">
    <property type="entry name" value="beta-beta-alpha zinc fingers"/>
    <property type="match status" value="1"/>
</dbReference>
<evidence type="ECO:0000313" key="4">
    <source>
        <dbReference type="EMBL" id="KAK1724229.1"/>
    </source>
</evidence>
<feature type="domain" description="C2H2-type" evidence="3">
    <location>
        <begin position="14"/>
        <end position="41"/>
    </location>
</feature>
<evidence type="ECO:0000313" key="5">
    <source>
        <dbReference type="Proteomes" id="UP001244207"/>
    </source>
</evidence>
<feature type="non-terminal residue" evidence="4">
    <location>
        <position position="1"/>
    </location>
</feature>
<evidence type="ECO:0000256" key="2">
    <source>
        <dbReference type="SAM" id="MobiDB-lite"/>
    </source>
</evidence>
<reference evidence="4" key="1">
    <citation type="submission" date="2021-12" db="EMBL/GenBank/DDBJ databases">
        <title>Comparative genomics, transcriptomics and evolutionary studies reveal genomic signatures of adaptation to plant cell wall in hemibiotrophic fungi.</title>
        <authorList>
            <consortium name="DOE Joint Genome Institute"/>
            <person name="Baroncelli R."/>
            <person name="Diaz J.F."/>
            <person name="Benocci T."/>
            <person name="Peng M."/>
            <person name="Battaglia E."/>
            <person name="Haridas S."/>
            <person name="Andreopoulos W."/>
            <person name="Labutti K."/>
            <person name="Pangilinan J."/>
            <person name="Floch G.L."/>
            <person name="Makela M.R."/>
            <person name="Henrissat B."/>
            <person name="Grigoriev I.V."/>
            <person name="Crouch J.A."/>
            <person name="De Vries R.P."/>
            <person name="Sukno S.A."/>
            <person name="Thon M.R."/>
        </authorList>
    </citation>
    <scope>NUCLEOTIDE SEQUENCE</scope>
    <source>
        <strain evidence="4">CBS 112980</strain>
    </source>
</reference>
<sequence>PIALASASGAHGRFSCPHWTKTYFHAKDLKRHLPLHTGDRPYERVLCHDTSSQKNTLKCRSQKRSIRRINPTGANHLSHP</sequence>
<dbReference type="Proteomes" id="UP001244207">
    <property type="component" value="Unassembled WGS sequence"/>
</dbReference>
<proteinExistence type="predicted"/>
<dbReference type="Gene3D" id="3.30.160.60">
    <property type="entry name" value="Classic Zinc Finger"/>
    <property type="match status" value="1"/>
</dbReference>
<evidence type="ECO:0000259" key="3">
    <source>
        <dbReference type="PROSITE" id="PS50157"/>
    </source>
</evidence>
<dbReference type="GeneID" id="85387481"/>
<feature type="non-terminal residue" evidence="4">
    <location>
        <position position="80"/>
    </location>
</feature>
<keyword evidence="5" id="KW-1185">Reference proteome</keyword>
<protein>
    <recommendedName>
        <fullName evidence="3">C2H2-type domain-containing protein</fullName>
    </recommendedName>
</protein>
<dbReference type="InterPro" id="IPR036236">
    <property type="entry name" value="Znf_C2H2_sf"/>
</dbReference>
<evidence type="ECO:0000256" key="1">
    <source>
        <dbReference type="PROSITE-ProRule" id="PRU00042"/>
    </source>
</evidence>
<keyword evidence="1" id="KW-0862">Zinc</keyword>
<dbReference type="RefSeq" id="XP_060364284.1">
    <property type="nucleotide sequence ID" value="XM_060503582.1"/>
</dbReference>